<feature type="transmembrane region" description="Helical" evidence="6">
    <location>
        <begin position="53"/>
        <end position="74"/>
    </location>
</feature>
<evidence type="ECO:0000256" key="4">
    <source>
        <dbReference type="ARBA" id="ARBA00023136"/>
    </source>
</evidence>
<feature type="transmembrane region" description="Helical" evidence="6">
    <location>
        <begin position="149"/>
        <end position="170"/>
    </location>
</feature>
<feature type="transmembrane region" description="Helical" evidence="6">
    <location>
        <begin position="95"/>
        <end position="115"/>
    </location>
</feature>
<dbReference type="RefSeq" id="XP_009046253.1">
    <property type="nucleotide sequence ID" value="XM_009048005.1"/>
</dbReference>
<evidence type="ECO:0000256" key="2">
    <source>
        <dbReference type="ARBA" id="ARBA00022692"/>
    </source>
</evidence>
<dbReference type="InterPro" id="IPR052954">
    <property type="entry name" value="GPCR-Ligand_Int"/>
</dbReference>
<evidence type="ECO:0000313" key="9">
    <source>
        <dbReference type="Proteomes" id="UP000030746"/>
    </source>
</evidence>
<dbReference type="OMA" id="NWIVVAM"/>
<evidence type="ECO:0000313" key="8">
    <source>
        <dbReference type="EMBL" id="ESP02783.1"/>
    </source>
</evidence>
<dbReference type="PRINTS" id="PR00237">
    <property type="entry name" value="GPCRRHODOPSN"/>
</dbReference>
<dbReference type="PROSITE" id="PS50262">
    <property type="entry name" value="G_PROTEIN_RECEP_F1_2"/>
    <property type="match status" value="1"/>
</dbReference>
<gene>
    <name evidence="8" type="ORF">LOTGIDRAFT_156728</name>
</gene>
<feature type="domain" description="G-protein coupled receptors family 1 profile" evidence="7">
    <location>
        <begin position="1"/>
        <end position="260"/>
    </location>
</feature>
<accession>V4AYQ8</accession>
<dbReference type="PANTHER" id="PTHR46641">
    <property type="entry name" value="FMRFAMIDE RECEPTOR-RELATED"/>
    <property type="match status" value="1"/>
</dbReference>
<dbReference type="Gene3D" id="1.20.1070.10">
    <property type="entry name" value="Rhodopsin 7-helix transmembrane proteins"/>
    <property type="match status" value="1"/>
</dbReference>
<keyword evidence="9" id="KW-1185">Reference proteome</keyword>
<feature type="transmembrane region" description="Helical" evidence="6">
    <location>
        <begin position="200"/>
        <end position="225"/>
    </location>
</feature>
<dbReference type="Pfam" id="PF00001">
    <property type="entry name" value="7tm_1"/>
    <property type="match status" value="1"/>
</dbReference>
<dbReference type="KEGG" id="lgi:LOTGIDRAFT_156728"/>
<protein>
    <recommendedName>
        <fullName evidence="7">G-protein coupled receptors family 1 profile domain-containing protein</fullName>
    </recommendedName>
</protein>
<dbReference type="HOGENOM" id="CLU_009579_24_0_1"/>
<evidence type="ECO:0000256" key="5">
    <source>
        <dbReference type="SAM" id="MobiDB-lite"/>
    </source>
</evidence>
<dbReference type="STRING" id="225164.V4AYQ8"/>
<sequence>MASIITILRMPPLTSSTAYIAVLAAGDNFALITKLVLHQLTKHDVIGVWGCRLLYYLGSFSIMYVNWILVAMTVERFIAIWFPLKVVNYCNWKNACYAMTGVAVVLLLANLQFLWSQTQSSDGKGDIHCKFQTEYETFIYLYWYWIDGALYAIVPCILLFVFNFLIIFGIRKSTRIQEGLIHNKSRHTTETMKQQRQITIMLVVVSVVFVLLILPNCLFFIIKAYWIYTPNSYEHVIFLLTEQLIFVLADSNHAVNFYLYFLSGKKFRKRFFDTIFCRHIARRTSTEFKRSSNNDSTGTSNSFSPLHRHQTSF</sequence>
<dbReference type="SUPFAM" id="SSF81321">
    <property type="entry name" value="Family A G protein-coupled receptor-like"/>
    <property type="match status" value="1"/>
</dbReference>
<dbReference type="PANTHER" id="PTHR46641:SF25">
    <property type="entry name" value="CNMAMIDE RECEPTOR-RELATED"/>
    <property type="match status" value="1"/>
</dbReference>
<keyword evidence="4 6" id="KW-0472">Membrane</keyword>
<proteinExistence type="predicted"/>
<name>V4AYQ8_LOTGI</name>
<dbReference type="GO" id="GO:0016020">
    <property type="term" value="C:membrane"/>
    <property type="evidence" value="ECO:0007669"/>
    <property type="project" value="UniProtKB-SubCell"/>
</dbReference>
<feature type="compositionally biased region" description="Low complexity" evidence="5">
    <location>
        <begin position="293"/>
        <end position="304"/>
    </location>
</feature>
<evidence type="ECO:0000256" key="6">
    <source>
        <dbReference type="SAM" id="Phobius"/>
    </source>
</evidence>
<keyword evidence="3 6" id="KW-1133">Transmembrane helix</keyword>
<evidence type="ECO:0000256" key="3">
    <source>
        <dbReference type="ARBA" id="ARBA00022989"/>
    </source>
</evidence>
<evidence type="ECO:0000256" key="1">
    <source>
        <dbReference type="ARBA" id="ARBA00004370"/>
    </source>
</evidence>
<dbReference type="EMBL" id="KB200129">
    <property type="protein sequence ID" value="ESP02783.1"/>
    <property type="molecule type" value="Genomic_DNA"/>
</dbReference>
<reference evidence="8 9" key="1">
    <citation type="journal article" date="2013" name="Nature">
        <title>Insights into bilaterian evolution from three spiralian genomes.</title>
        <authorList>
            <person name="Simakov O."/>
            <person name="Marletaz F."/>
            <person name="Cho S.J."/>
            <person name="Edsinger-Gonzales E."/>
            <person name="Havlak P."/>
            <person name="Hellsten U."/>
            <person name="Kuo D.H."/>
            <person name="Larsson T."/>
            <person name="Lv J."/>
            <person name="Arendt D."/>
            <person name="Savage R."/>
            <person name="Osoegawa K."/>
            <person name="de Jong P."/>
            <person name="Grimwood J."/>
            <person name="Chapman J.A."/>
            <person name="Shapiro H."/>
            <person name="Aerts A."/>
            <person name="Otillar R.P."/>
            <person name="Terry A.Y."/>
            <person name="Boore J.L."/>
            <person name="Grigoriev I.V."/>
            <person name="Lindberg D.R."/>
            <person name="Seaver E.C."/>
            <person name="Weisblat D.A."/>
            <person name="Putnam N.H."/>
            <person name="Rokhsar D.S."/>
        </authorList>
    </citation>
    <scope>NUCLEOTIDE SEQUENCE [LARGE SCALE GENOMIC DNA]</scope>
</reference>
<feature type="region of interest" description="Disordered" evidence="5">
    <location>
        <begin position="288"/>
        <end position="313"/>
    </location>
</feature>
<dbReference type="Proteomes" id="UP000030746">
    <property type="component" value="Unassembled WGS sequence"/>
</dbReference>
<dbReference type="OrthoDB" id="9990906at2759"/>
<feature type="transmembrane region" description="Helical" evidence="6">
    <location>
        <begin position="12"/>
        <end position="33"/>
    </location>
</feature>
<dbReference type="CTD" id="20237086"/>
<feature type="transmembrane region" description="Helical" evidence="6">
    <location>
        <begin position="237"/>
        <end position="261"/>
    </location>
</feature>
<dbReference type="InterPro" id="IPR000276">
    <property type="entry name" value="GPCR_Rhodpsn"/>
</dbReference>
<evidence type="ECO:0000259" key="7">
    <source>
        <dbReference type="PROSITE" id="PS50262"/>
    </source>
</evidence>
<dbReference type="GeneID" id="20237086"/>
<dbReference type="AlphaFoldDB" id="V4AYQ8"/>
<dbReference type="InterPro" id="IPR017452">
    <property type="entry name" value="GPCR_Rhodpsn_7TM"/>
</dbReference>
<keyword evidence="2 6" id="KW-0812">Transmembrane</keyword>
<organism evidence="8 9">
    <name type="scientific">Lottia gigantea</name>
    <name type="common">Giant owl limpet</name>
    <dbReference type="NCBI Taxonomy" id="225164"/>
    <lineage>
        <taxon>Eukaryota</taxon>
        <taxon>Metazoa</taxon>
        <taxon>Spiralia</taxon>
        <taxon>Lophotrochozoa</taxon>
        <taxon>Mollusca</taxon>
        <taxon>Gastropoda</taxon>
        <taxon>Patellogastropoda</taxon>
        <taxon>Lottioidea</taxon>
        <taxon>Lottiidae</taxon>
        <taxon>Lottia</taxon>
    </lineage>
</organism>
<dbReference type="GO" id="GO:0004930">
    <property type="term" value="F:G protein-coupled receptor activity"/>
    <property type="evidence" value="ECO:0007669"/>
    <property type="project" value="InterPro"/>
</dbReference>
<comment type="subcellular location">
    <subcellularLocation>
        <location evidence="1">Membrane</location>
    </subcellularLocation>
</comment>